<evidence type="ECO:0000313" key="2">
    <source>
        <dbReference type="EMBL" id="MPC41699.1"/>
    </source>
</evidence>
<organism evidence="2 3">
    <name type="scientific">Portunus trituberculatus</name>
    <name type="common">Swimming crab</name>
    <name type="synonym">Neptunus trituberculatus</name>
    <dbReference type="NCBI Taxonomy" id="210409"/>
    <lineage>
        <taxon>Eukaryota</taxon>
        <taxon>Metazoa</taxon>
        <taxon>Ecdysozoa</taxon>
        <taxon>Arthropoda</taxon>
        <taxon>Crustacea</taxon>
        <taxon>Multicrustacea</taxon>
        <taxon>Malacostraca</taxon>
        <taxon>Eumalacostraca</taxon>
        <taxon>Eucarida</taxon>
        <taxon>Decapoda</taxon>
        <taxon>Pleocyemata</taxon>
        <taxon>Brachyura</taxon>
        <taxon>Eubrachyura</taxon>
        <taxon>Portunoidea</taxon>
        <taxon>Portunidae</taxon>
        <taxon>Portuninae</taxon>
        <taxon>Portunus</taxon>
    </lineage>
</organism>
<keyword evidence="3" id="KW-1185">Reference proteome</keyword>
<feature type="compositionally biased region" description="Polar residues" evidence="1">
    <location>
        <begin position="1"/>
        <end position="11"/>
    </location>
</feature>
<name>A0A5B7F8Z6_PORTR</name>
<accession>A0A5B7F8Z6</accession>
<reference evidence="2 3" key="1">
    <citation type="submission" date="2019-05" db="EMBL/GenBank/DDBJ databases">
        <title>Another draft genome of Portunus trituberculatus and its Hox gene families provides insights of decapod evolution.</title>
        <authorList>
            <person name="Jeong J.-H."/>
            <person name="Song I."/>
            <person name="Kim S."/>
            <person name="Choi T."/>
            <person name="Kim D."/>
            <person name="Ryu S."/>
            <person name="Kim W."/>
        </authorList>
    </citation>
    <scope>NUCLEOTIDE SEQUENCE [LARGE SCALE GENOMIC DNA]</scope>
    <source>
        <tissue evidence="2">Muscle</tissue>
    </source>
</reference>
<proteinExistence type="predicted"/>
<comment type="caution">
    <text evidence="2">The sequence shown here is derived from an EMBL/GenBank/DDBJ whole genome shotgun (WGS) entry which is preliminary data.</text>
</comment>
<feature type="compositionally biased region" description="Basic and acidic residues" evidence="1">
    <location>
        <begin position="23"/>
        <end position="39"/>
    </location>
</feature>
<dbReference type="Proteomes" id="UP000324222">
    <property type="component" value="Unassembled WGS sequence"/>
</dbReference>
<protein>
    <submittedName>
        <fullName evidence="2">Uncharacterized protein</fullName>
    </submittedName>
</protein>
<dbReference type="AlphaFoldDB" id="A0A5B7F8Z6"/>
<evidence type="ECO:0000313" key="3">
    <source>
        <dbReference type="Proteomes" id="UP000324222"/>
    </source>
</evidence>
<feature type="region of interest" description="Disordered" evidence="1">
    <location>
        <begin position="1"/>
        <end position="57"/>
    </location>
</feature>
<dbReference type="EMBL" id="VSRR010005153">
    <property type="protein sequence ID" value="MPC41699.1"/>
    <property type="molecule type" value="Genomic_DNA"/>
</dbReference>
<sequence length="84" mass="9711">MTPGKHSTGTQARPACFLSPQQEWRRMENLRPETKDSQKTSKIKSSPKYPHTKQSCSSMAKMQVALMKIYIRHYEKENVTHSDS</sequence>
<gene>
    <name evidence="2" type="ORF">E2C01_035299</name>
</gene>
<evidence type="ECO:0000256" key="1">
    <source>
        <dbReference type="SAM" id="MobiDB-lite"/>
    </source>
</evidence>